<dbReference type="GO" id="GO:0009007">
    <property type="term" value="F:site-specific DNA-methyltransferase (adenine-specific) activity"/>
    <property type="evidence" value="ECO:0007669"/>
    <property type="project" value="UniProtKB-EC"/>
</dbReference>
<dbReference type="EMBL" id="JPPY01000123">
    <property type="protein sequence ID" value="KND33534.1"/>
    <property type="molecule type" value="Genomic_DNA"/>
</dbReference>
<gene>
    <name evidence="11" type="ORF">IQ63_19215</name>
</gene>
<dbReference type="InterPro" id="IPR022749">
    <property type="entry name" value="D12N6_MeTrfase_N"/>
</dbReference>
<proteinExistence type="inferred from homology"/>
<dbReference type="GO" id="GO:0032259">
    <property type="term" value="P:methylation"/>
    <property type="evidence" value="ECO:0007669"/>
    <property type="project" value="UniProtKB-KW"/>
</dbReference>
<organism evidence="11 12">
    <name type="scientific">Streptomyces acidiscabies</name>
    <dbReference type="NCBI Taxonomy" id="42234"/>
    <lineage>
        <taxon>Bacteria</taxon>
        <taxon>Bacillati</taxon>
        <taxon>Actinomycetota</taxon>
        <taxon>Actinomycetes</taxon>
        <taxon>Kitasatosporales</taxon>
        <taxon>Streptomycetaceae</taxon>
        <taxon>Streptomyces</taxon>
    </lineage>
</organism>
<dbReference type="Pfam" id="PF02384">
    <property type="entry name" value="N6_Mtase"/>
    <property type="match status" value="1"/>
</dbReference>
<dbReference type="PRINTS" id="PR00507">
    <property type="entry name" value="N12N6MTFRASE"/>
</dbReference>
<evidence type="ECO:0000259" key="9">
    <source>
        <dbReference type="Pfam" id="PF02384"/>
    </source>
</evidence>
<sequence>MSQEKSAEDFRDLLWRDVEKLRGSVDVAQYKELVLGLVFLKHVTSVFNERQRKLGEALRSNAALEEQTAELLGDPAQYPVWVPQDAYWSWIEANSRNENAGRVLDTAMDAIMRANPSLAGAPPKIFDRAGIDQNQLASLVDLFHHASYDSTWGSKLYEYLLDAFAHMEGKRGGEFHTPQSVTQLVLDMLEPYQGRVYDPMCGSANMLVQAASSHRSRLSVYGQEHNERTWLLAKMNLLIHGIDGHLSDRWADTLTADQHPRLQADFVLAHPPFNISDWPRDASDPRWVYGVPPAHNANYAWLQHVISKLAPTGTAAVILANGSLHSRHKAEAEIRRAMVEADLVACIAALPPRLFPSTDIPACLWILDKDKSSRRNQILFIDAHKMGEMVRKAERVLTDADLANISGAYRAWRESEQPYTNQPEFCYSAPLEAVRANDYTLIPALYVTPAPPPPNLMQDLYAIFDGHDFPPQSTADTTPSNESAITSAPDSNN</sequence>
<dbReference type="Gene3D" id="1.20.1260.30">
    <property type="match status" value="1"/>
</dbReference>
<evidence type="ECO:0000256" key="4">
    <source>
        <dbReference type="ARBA" id="ARBA00022679"/>
    </source>
</evidence>
<evidence type="ECO:0000256" key="1">
    <source>
        <dbReference type="ARBA" id="ARBA00006594"/>
    </source>
</evidence>
<dbReference type="InterPro" id="IPR029063">
    <property type="entry name" value="SAM-dependent_MTases_sf"/>
</dbReference>
<feature type="domain" description="N6 adenine-specific DNA methyltransferase N-terminal" evidence="10">
    <location>
        <begin position="13"/>
        <end position="143"/>
    </location>
</feature>
<evidence type="ECO:0000256" key="3">
    <source>
        <dbReference type="ARBA" id="ARBA00022603"/>
    </source>
</evidence>
<dbReference type="PATRIC" id="fig|42234.21.peg.3964"/>
<feature type="domain" description="DNA methylase adenine-specific" evidence="9">
    <location>
        <begin position="155"/>
        <end position="449"/>
    </location>
</feature>
<evidence type="ECO:0000313" key="11">
    <source>
        <dbReference type="EMBL" id="KND33534.1"/>
    </source>
</evidence>
<reference evidence="12" key="1">
    <citation type="submission" date="2014-07" db="EMBL/GenBank/DDBJ databases">
        <title>Genome sequencing of plant-pathogenic Streptomyces species.</title>
        <authorList>
            <person name="Harrison J."/>
            <person name="Sapp M."/>
            <person name="Thwaites R."/>
            <person name="Studholme D.J."/>
        </authorList>
    </citation>
    <scope>NUCLEOTIDE SEQUENCE [LARGE SCALE GENOMIC DNA]</scope>
    <source>
        <strain evidence="12">NCPPB 4445</strain>
    </source>
</reference>
<dbReference type="PANTHER" id="PTHR42998">
    <property type="entry name" value="TYPE I RESTRICTION ENZYME HINDVIIP M PROTEIN-RELATED"/>
    <property type="match status" value="1"/>
</dbReference>
<comment type="similarity">
    <text evidence="1">Belongs to the N(4)/N(6)-methyltransferase family.</text>
</comment>
<dbReference type="GO" id="GO:0003677">
    <property type="term" value="F:DNA binding"/>
    <property type="evidence" value="ECO:0007669"/>
    <property type="project" value="InterPro"/>
</dbReference>
<dbReference type="GO" id="GO:0008170">
    <property type="term" value="F:N-methyltransferase activity"/>
    <property type="evidence" value="ECO:0007669"/>
    <property type="project" value="InterPro"/>
</dbReference>
<evidence type="ECO:0000313" key="12">
    <source>
        <dbReference type="Proteomes" id="UP000037151"/>
    </source>
</evidence>
<evidence type="ECO:0000259" key="10">
    <source>
        <dbReference type="Pfam" id="PF12161"/>
    </source>
</evidence>
<dbReference type="InterPro" id="IPR003356">
    <property type="entry name" value="DNA_methylase_A-5"/>
</dbReference>
<feature type="region of interest" description="Disordered" evidence="8">
    <location>
        <begin position="468"/>
        <end position="493"/>
    </location>
</feature>
<dbReference type="OrthoDB" id="9784823at2"/>
<evidence type="ECO:0000256" key="7">
    <source>
        <dbReference type="ARBA" id="ARBA00047942"/>
    </source>
</evidence>
<evidence type="ECO:0000256" key="8">
    <source>
        <dbReference type="SAM" id="MobiDB-lite"/>
    </source>
</evidence>
<dbReference type="GO" id="GO:0004519">
    <property type="term" value="F:endonuclease activity"/>
    <property type="evidence" value="ECO:0007669"/>
    <property type="project" value="UniProtKB-KW"/>
</dbReference>
<dbReference type="PANTHER" id="PTHR42998:SF1">
    <property type="entry name" value="TYPE I RESTRICTION ENZYME HINDI METHYLASE SUBUNIT"/>
    <property type="match status" value="1"/>
</dbReference>
<name>A0A0L0K778_9ACTN</name>
<accession>A0A0L0K778</accession>
<dbReference type="Pfam" id="PF12161">
    <property type="entry name" value="HsdM_N"/>
    <property type="match status" value="1"/>
</dbReference>
<keyword evidence="11" id="KW-0255">Endonuclease</keyword>
<dbReference type="RefSeq" id="WP_050371746.1">
    <property type="nucleotide sequence ID" value="NZ_KQ257821.1"/>
</dbReference>
<keyword evidence="5" id="KW-0949">S-adenosyl-L-methionine</keyword>
<keyword evidence="4" id="KW-0808">Transferase</keyword>
<dbReference type="Gene3D" id="3.40.50.150">
    <property type="entry name" value="Vaccinia Virus protein VP39"/>
    <property type="match status" value="1"/>
</dbReference>
<evidence type="ECO:0000256" key="5">
    <source>
        <dbReference type="ARBA" id="ARBA00022691"/>
    </source>
</evidence>
<dbReference type="EC" id="2.1.1.72" evidence="2"/>
<evidence type="ECO:0000256" key="6">
    <source>
        <dbReference type="ARBA" id="ARBA00022747"/>
    </source>
</evidence>
<evidence type="ECO:0000256" key="2">
    <source>
        <dbReference type="ARBA" id="ARBA00011900"/>
    </source>
</evidence>
<comment type="catalytic activity">
    <reaction evidence="7">
        <text>a 2'-deoxyadenosine in DNA + S-adenosyl-L-methionine = an N(6)-methyl-2'-deoxyadenosine in DNA + S-adenosyl-L-homocysteine + H(+)</text>
        <dbReference type="Rhea" id="RHEA:15197"/>
        <dbReference type="Rhea" id="RHEA-COMP:12418"/>
        <dbReference type="Rhea" id="RHEA-COMP:12419"/>
        <dbReference type="ChEBI" id="CHEBI:15378"/>
        <dbReference type="ChEBI" id="CHEBI:57856"/>
        <dbReference type="ChEBI" id="CHEBI:59789"/>
        <dbReference type="ChEBI" id="CHEBI:90615"/>
        <dbReference type="ChEBI" id="CHEBI:90616"/>
        <dbReference type="EC" id="2.1.1.72"/>
    </reaction>
</comment>
<comment type="caution">
    <text evidence="11">The sequence shown here is derived from an EMBL/GenBank/DDBJ whole genome shotgun (WGS) entry which is preliminary data.</text>
</comment>
<dbReference type="InterPro" id="IPR038333">
    <property type="entry name" value="T1MK-like_N_sf"/>
</dbReference>
<keyword evidence="6" id="KW-0680">Restriction system</keyword>
<dbReference type="SUPFAM" id="SSF53335">
    <property type="entry name" value="S-adenosyl-L-methionine-dependent methyltransferases"/>
    <property type="match status" value="1"/>
</dbReference>
<keyword evidence="11" id="KW-0540">Nuclease</keyword>
<dbReference type="Proteomes" id="UP000037151">
    <property type="component" value="Unassembled WGS sequence"/>
</dbReference>
<protein>
    <recommendedName>
        <fullName evidence="2">site-specific DNA-methyltransferase (adenine-specific)</fullName>
        <ecNumber evidence="2">2.1.1.72</ecNumber>
    </recommendedName>
</protein>
<dbReference type="InterPro" id="IPR052916">
    <property type="entry name" value="Type-I_RE_MTase_Subunit"/>
</dbReference>
<dbReference type="AlphaFoldDB" id="A0A0L0K778"/>
<keyword evidence="3" id="KW-0489">Methyltransferase</keyword>
<dbReference type="GO" id="GO:0009307">
    <property type="term" value="P:DNA restriction-modification system"/>
    <property type="evidence" value="ECO:0007669"/>
    <property type="project" value="UniProtKB-KW"/>
</dbReference>
<feature type="compositionally biased region" description="Polar residues" evidence="8">
    <location>
        <begin position="471"/>
        <end position="493"/>
    </location>
</feature>
<keyword evidence="11" id="KW-0378">Hydrolase</keyword>